<keyword evidence="3" id="KW-1185">Reference proteome</keyword>
<name>S9VS32_9TRYP</name>
<feature type="region of interest" description="Disordered" evidence="1">
    <location>
        <begin position="171"/>
        <end position="195"/>
    </location>
</feature>
<dbReference type="AlphaFoldDB" id="S9VS32"/>
<comment type="caution">
    <text evidence="2">The sequence shown here is derived from an EMBL/GenBank/DDBJ whole genome shotgun (WGS) entry which is preliminary data.</text>
</comment>
<evidence type="ECO:0000313" key="3">
    <source>
        <dbReference type="Proteomes" id="UP000015354"/>
    </source>
</evidence>
<feature type="compositionally biased region" description="Basic and acidic residues" evidence="1">
    <location>
        <begin position="171"/>
        <end position="180"/>
    </location>
</feature>
<dbReference type="Proteomes" id="UP000015354">
    <property type="component" value="Unassembled WGS sequence"/>
</dbReference>
<dbReference type="EMBL" id="ATMH01004320">
    <property type="protein sequence ID" value="EPY29931.1"/>
    <property type="molecule type" value="Genomic_DNA"/>
</dbReference>
<gene>
    <name evidence="2" type="ORF">STCU_04320</name>
</gene>
<feature type="region of interest" description="Disordered" evidence="1">
    <location>
        <begin position="105"/>
        <end position="126"/>
    </location>
</feature>
<feature type="compositionally biased region" description="Basic and acidic residues" evidence="1">
    <location>
        <begin position="70"/>
        <end position="90"/>
    </location>
</feature>
<reference evidence="2 3" key="1">
    <citation type="journal article" date="2013" name="PLoS ONE">
        <title>Predicting the Proteins of Angomonas deanei, Strigomonas culicis and Their Respective Endosymbionts Reveals New Aspects of the Trypanosomatidae Family.</title>
        <authorList>
            <person name="Motta M.C."/>
            <person name="Martins A.C."/>
            <person name="de Souza S.S."/>
            <person name="Catta-Preta C.M."/>
            <person name="Silva R."/>
            <person name="Klein C.C."/>
            <person name="de Almeida L.G."/>
            <person name="de Lima Cunha O."/>
            <person name="Ciapina L.P."/>
            <person name="Brocchi M."/>
            <person name="Colabardini A.C."/>
            <person name="de Araujo Lima B."/>
            <person name="Machado C.R."/>
            <person name="de Almeida Soares C.M."/>
            <person name="Probst C.M."/>
            <person name="de Menezes C.B."/>
            <person name="Thompson C.E."/>
            <person name="Bartholomeu D.C."/>
            <person name="Gradia D.F."/>
            <person name="Pavoni D.P."/>
            <person name="Grisard E.C."/>
            <person name="Fantinatti-Garboggini F."/>
            <person name="Marchini F.K."/>
            <person name="Rodrigues-Luiz G.F."/>
            <person name="Wagner G."/>
            <person name="Goldman G.H."/>
            <person name="Fietto J.L."/>
            <person name="Elias M.C."/>
            <person name="Goldman M.H."/>
            <person name="Sagot M.F."/>
            <person name="Pereira M."/>
            <person name="Stoco P.H."/>
            <person name="de Mendonca-Neto R.P."/>
            <person name="Teixeira S.M."/>
            <person name="Maciel T.E."/>
            <person name="de Oliveira Mendes T.A."/>
            <person name="Urmenyi T.P."/>
            <person name="de Souza W."/>
            <person name="Schenkman S."/>
            <person name="de Vasconcelos A.T."/>
        </authorList>
    </citation>
    <scope>NUCLEOTIDE SEQUENCE [LARGE SCALE GENOMIC DNA]</scope>
</reference>
<accession>S9VS32</accession>
<feature type="region of interest" description="Disordered" evidence="1">
    <location>
        <begin position="64"/>
        <end position="90"/>
    </location>
</feature>
<organism evidence="2 3">
    <name type="scientific">Strigomonas culicis</name>
    <dbReference type="NCBI Taxonomy" id="28005"/>
    <lineage>
        <taxon>Eukaryota</taxon>
        <taxon>Discoba</taxon>
        <taxon>Euglenozoa</taxon>
        <taxon>Kinetoplastea</taxon>
        <taxon>Metakinetoplastina</taxon>
        <taxon>Trypanosomatida</taxon>
        <taxon>Trypanosomatidae</taxon>
        <taxon>Strigomonadinae</taxon>
        <taxon>Strigomonas</taxon>
    </lineage>
</organism>
<sequence>MLEHEVEHSALHTLWEKEGAGRSVEPAESSSAGAAQLLRRLQLARIAFNTANAKAEALYAQQEDAVNAHTDSRERTKASLRESYDEEMSNLKDTRARLRQIETEQEFHNKRGTLRRPRQPPVSQDKLNLSRQRRIDDAEARTTQQVDRMNSELVELMEECKLLKKQLDEHKRQDGERTQEMETVLRGMEEDGAEAKDFREKLEKEKGELDAVKADLQGVLHYVRAKKREEDAI</sequence>
<dbReference type="OrthoDB" id="277829at2759"/>
<protein>
    <submittedName>
        <fullName evidence="2">Uncharacterized protein</fullName>
    </submittedName>
</protein>
<evidence type="ECO:0000313" key="2">
    <source>
        <dbReference type="EMBL" id="EPY29931.1"/>
    </source>
</evidence>
<evidence type="ECO:0000256" key="1">
    <source>
        <dbReference type="SAM" id="MobiDB-lite"/>
    </source>
</evidence>
<proteinExistence type="predicted"/>